<evidence type="ECO:0000256" key="4">
    <source>
        <dbReference type="ARBA" id="ARBA00022989"/>
    </source>
</evidence>
<evidence type="ECO:0000256" key="5">
    <source>
        <dbReference type="ARBA" id="ARBA00023136"/>
    </source>
</evidence>
<reference evidence="7 8" key="1">
    <citation type="submission" date="2019-08" db="EMBL/GenBank/DDBJ databases">
        <title>Draft genome sequences of two oriental melons (Cucumis melo L. var makuwa).</title>
        <authorList>
            <person name="Kwon S.-Y."/>
        </authorList>
    </citation>
    <scope>NUCLEOTIDE SEQUENCE [LARGE SCALE GENOMIC DNA]</scope>
    <source>
        <strain evidence="8">cv. SW 3</strain>
        <tissue evidence="7">Leaf</tissue>
    </source>
</reference>
<comment type="subcellular location">
    <subcellularLocation>
        <location evidence="1">Membrane</location>
        <topology evidence="1">Multi-pass membrane protein</topology>
    </subcellularLocation>
</comment>
<sequence length="269" mass="29802">MNSLRRTCSWLLLPVVANINISTKASVSSKIQWRAYFSFGSSPMRFTIRESKISSPSFSTPTQHRFSSSSSAKSGIGFVGWYLRKVDTHPFITKSITASLIYAAADLTSQTITLSSSGSFDLIRTTRMAAYGLLILGPSQHWWFNFMSTISPSRDLFSTFRKIFLGQAVYGPIITSVFFSYNASLQGESGSEIAARLKRDLLPTLLNGVLFWPVCDFLTYKFIPVHLQETVLLFIFLGKKTPVEAVGFSRTVLAENVTALFAPAITLGN</sequence>
<dbReference type="GO" id="GO:0005737">
    <property type="term" value="C:cytoplasm"/>
    <property type="evidence" value="ECO:0007669"/>
    <property type="project" value="TreeGrafter"/>
</dbReference>
<dbReference type="Pfam" id="PF04117">
    <property type="entry name" value="Mpv17_PMP22"/>
    <property type="match status" value="1"/>
</dbReference>
<evidence type="ECO:0000313" key="7">
    <source>
        <dbReference type="EMBL" id="KAA0060944.1"/>
    </source>
</evidence>
<evidence type="ECO:0000256" key="3">
    <source>
        <dbReference type="ARBA" id="ARBA00022692"/>
    </source>
</evidence>
<dbReference type="PANTHER" id="PTHR11266">
    <property type="entry name" value="PEROXISOMAL MEMBRANE PROTEIN 2, PXMP2 MPV17"/>
    <property type="match status" value="1"/>
</dbReference>
<dbReference type="OrthoDB" id="430207at2759"/>
<dbReference type="InterPro" id="IPR007248">
    <property type="entry name" value="Mpv17_PMP22"/>
</dbReference>
<keyword evidence="3" id="KW-0812">Transmembrane</keyword>
<organism evidence="7 8">
    <name type="scientific">Cucumis melo var. makuwa</name>
    <name type="common">Oriental melon</name>
    <dbReference type="NCBI Taxonomy" id="1194695"/>
    <lineage>
        <taxon>Eukaryota</taxon>
        <taxon>Viridiplantae</taxon>
        <taxon>Streptophyta</taxon>
        <taxon>Embryophyta</taxon>
        <taxon>Tracheophyta</taxon>
        <taxon>Spermatophyta</taxon>
        <taxon>Magnoliopsida</taxon>
        <taxon>eudicotyledons</taxon>
        <taxon>Gunneridae</taxon>
        <taxon>Pentapetalae</taxon>
        <taxon>rosids</taxon>
        <taxon>fabids</taxon>
        <taxon>Cucurbitales</taxon>
        <taxon>Cucurbitaceae</taxon>
        <taxon>Benincaseae</taxon>
        <taxon>Cucumis</taxon>
    </lineage>
</organism>
<name>A0A5A7V0U7_CUCMM</name>
<proteinExistence type="inferred from homology"/>
<dbReference type="AlphaFoldDB" id="A0A5A7V0U7"/>
<protein>
    <submittedName>
        <fullName evidence="7">PXMP2/4 family protein 4</fullName>
    </submittedName>
</protein>
<keyword evidence="4" id="KW-1133">Transmembrane helix</keyword>
<evidence type="ECO:0000256" key="6">
    <source>
        <dbReference type="RuleBase" id="RU363053"/>
    </source>
</evidence>
<dbReference type="PANTHER" id="PTHR11266:SF88">
    <property type="entry name" value="PROTEIN SYM1-LIKE"/>
    <property type="match status" value="1"/>
</dbReference>
<dbReference type="EMBL" id="SSTE01005103">
    <property type="protein sequence ID" value="KAA0060944.1"/>
    <property type="molecule type" value="Genomic_DNA"/>
</dbReference>
<accession>A0A5A7V0U7</accession>
<evidence type="ECO:0000256" key="2">
    <source>
        <dbReference type="ARBA" id="ARBA00006824"/>
    </source>
</evidence>
<gene>
    <name evidence="7" type="ORF">E6C27_scaffold501G00770</name>
</gene>
<evidence type="ECO:0000256" key="1">
    <source>
        <dbReference type="ARBA" id="ARBA00004141"/>
    </source>
</evidence>
<dbReference type="STRING" id="1194695.A0A5A7V0U7"/>
<dbReference type="GO" id="GO:0016020">
    <property type="term" value="C:membrane"/>
    <property type="evidence" value="ECO:0007669"/>
    <property type="project" value="UniProtKB-SubCell"/>
</dbReference>
<evidence type="ECO:0000313" key="8">
    <source>
        <dbReference type="Proteomes" id="UP000321393"/>
    </source>
</evidence>
<comment type="caution">
    <text evidence="7">The sequence shown here is derived from an EMBL/GenBank/DDBJ whole genome shotgun (WGS) entry which is preliminary data.</text>
</comment>
<comment type="similarity">
    <text evidence="2 6">Belongs to the peroxisomal membrane protein PXMP2/4 family.</text>
</comment>
<keyword evidence="5" id="KW-0472">Membrane</keyword>
<dbReference type="Proteomes" id="UP000321393">
    <property type="component" value="Unassembled WGS sequence"/>
</dbReference>